<dbReference type="OrthoDB" id="10257567at2759"/>
<evidence type="ECO:0000256" key="2">
    <source>
        <dbReference type="ARBA" id="ARBA00006415"/>
    </source>
</evidence>
<feature type="coiled-coil region" evidence="10">
    <location>
        <begin position="300"/>
        <end position="344"/>
    </location>
</feature>
<dbReference type="PANTHER" id="PTHR14043">
    <property type="entry name" value="CCAAT DISPLACEMENT PROTEIN-RELATED"/>
    <property type="match status" value="1"/>
</dbReference>
<evidence type="ECO:0000259" key="14">
    <source>
        <dbReference type="Pfam" id="PF25398"/>
    </source>
</evidence>
<evidence type="ECO:0000256" key="12">
    <source>
        <dbReference type="SAM" id="Phobius"/>
    </source>
</evidence>
<evidence type="ECO:0000256" key="3">
    <source>
        <dbReference type="ARBA" id="ARBA00018691"/>
    </source>
</evidence>
<dbReference type="Pfam" id="PF08172">
    <property type="entry name" value="CASP_C"/>
    <property type="match status" value="1"/>
</dbReference>
<name>A0A9W8DRF5_9FUNG</name>
<dbReference type="InterPro" id="IPR057476">
    <property type="entry name" value="Cux_N"/>
</dbReference>
<keyword evidence="16" id="KW-1185">Reference proteome</keyword>
<dbReference type="InterPro" id="IPR012955">
    <property type="entry name" value="CASP_C"/>
</dbReference>
<proteinExistence type="inferred from homology"/>
<evidence type="ECO:0000313" key="15">
    <source>
        <dbReference type="EMBL" id="KAJ1919725.1"/>
    </source>
</evidence>
<evidence type="ECO:0000313" key="16">
    <source>
        <dbReference type="Proteomes" id="UP001150569"/>
    </source>
</evidence>
<comment type="similarity">
    <text evidence="2">Belongs to the CASP family.</text>
</comment>
<feature type="coiled-coil region" evidence="10">
    <location>
        <begin position="409"/>
        <end position="443"/>
    </location>
</feature>
<evidence type="ECO:0000256" key="1">
    <source>
        <dbReference type="ARBA" id="ARBA00004409"/>
    </source>
</evidence>
<evidence type="ECO:0000256" key="11">
    <source>
        <dbReference type="SAM" id="MobiDB-lite"/>
    </source>
</evidence>
<dbReference type="GO" id="GO:0000139">
    <property type="term" value="C:Golgi membrane"/>
    <property type="evidence" value="ECO:0007669"/>
    <property type="project" value="UniProtKB-SubCell"/>
</dbReference>
<feature type="domain" description="Cux N-terminal" evidence="14">
    <location>
        <begin position="5"/>
        <end position="118"/>
    </location>
</feature>
<keyword evidence="4" id="KW-0813">Transport</keyword>
<dbReference type="GO" id="GO:0006891">
    <property type="term" value="P:intra-Golgi vesicle-mediated transport"/>
    <property type="evidence" value="ECO:0007669"/>
    <property type="project" value="InterPro"/>
</dbReference>
<reference evidence="15" key="1">
    <citation type="submission" date="2022-07" db="EMBL/GenBank/DDBJ databases">
        <title>Phylogenomic reconstructions and comparative analyses of Kickxellomycotina fungi.</title>
        <authorList>
            <person name="Reynolds N.K."/>
            <person name="Stajich J.E."/>
            <person name="Barry K."/>
            <person name="Grigoriev I.V."/>
            <person name="Crous P."/>
            <person name="Smith M.E."/>
        </authorList>
    </citation>
    <scope>NUCLEOTIDE SEQUENCE</scope>
    <source>
        <strain evidence="15">RSA 861</strain>
    </source>
</reference>
<evidence type="ECO:0000256" key="8">
    <source>
        <dbReference type="ARBA" id="ARBA00023054"/>
    </source>
</evidence>
<keyword evidence="7" id="KW-0333">Golgi apparatus</keyword>
<sequence>MALPQTLHAAIQNWKEIDFGAIQGGLDKDSLDIVDRQKASLQGRKKLAEKTKDFRKLPDDDKLAQVKPLLKDSKETYQNEIDQLTTRMKATENAYLEIYRLLGQLPDPVPLFDQLLAETEKLGSIELLESDNKLLRKELSDTMRNLSKAKSQESQGAKTKARLEQLENQMEETIQQRTQEKEREIQAETEGVIQHLKDREISLQKQVTEANRKLLHLQASQDSVQAQVIDQYQSYDDKLMARLAETDVLQAELDRANSRIVGLQAANDKLKREATEAGLVTPADAADDADMAGGSHLTRTLELEQNVDYLTQEAERLRRELAVRERATARLPQVESQLAAKEAEVLRLQTSLKRVDDYEAIKRELGIMKAVEFSLSHWDTGDYPGDDVEELPPGLSVEDSLEKILLETNKKLQSDLTHCKNELNDARQEQAAVRAELAKVRAQLAERETLVATLEDHLMGIEPRLSDATGVVGDGDDEGYVRSEKGPTSASRANLGLAHKAGGSSHPLAAGTSPLVRAATPVVSRNASFGGAGLATGTGSPGKLPLVQIVATQRDRLKTKVQELEDTIERYRTETSELKTELATLKGDNVKLYEKIRYMQSYQSDMASRTTIDMGGGSADATYLSNRHGASSGLLDDDADDYEVEEIDLGPLPTSNVALARTPRTGSRRPGPRNSMLAAVTRKYRGLYEAARNPFEVFQQRESQRQYRSLNAADRVTLNLGRLLLTNKLGRRFLVAYTVLLHFYVTFMVYRTMTTQDGHCDQVKVALDLAGSSPAP</sequence>
<evidence type="ECO:0000256" key="5">
    <source>
        <dbReference type="ARBA" id="ARBA00022692"/>
    </source>
</evidence>
<feature type="coiled-coil region" evidence="10">
    <location>
        <begin position="125"/>
        <end position="213"/>
    </location>
</feature>
<evidence type="ECO:0000256" key="9">
    <source>
        <dbReference type="ARBA" id="ARBA00023136"/>
    </source>
</evidence>
<feature type="region of interest" description="Disordered" evidence="11">
    <location>
        <begin position="655"/>
        <end position="674"/>
    </location>
</feature>
<dbReference type="AlphaFoldDB" id="A0A9W8DRF5"/>
<feature type="transmembrane region" description="Helical" evidence="12">
    <location>
        <begin position="733"/>
        <end position="750"/>
    </location>
</feature>
<comment type="caution">
    <text evidence="15">The sequence shown here is derived from an EMBL/GenBank/DDBJ whole genome shotgun (WGS) entry which is preliminary data.</text>
</comment>
<keyword evidence="9 12" id="KW-0472">Membrane</keyword>
<evidence type="ECO:0000259" key="13">
    <source>
        <dbReference type="Pfam" id="PF08172"/>
    </source>
</evidence>
<accession>A0A9W8DRF5</accession>
<dbReference type="Proteomes" id="UP001150569">
    <property type="component" value="Unassembled WGS sequence"/>
</dbReference>
<gene>
    <name evidence="15" type="ORF">IWQ60_007177</name>
</gene>
<keyword evidence="6 12" id="KW-1133">Transmembrane helix</keyword>
<evidence type="ECO:0000256" key="7">
    <source>
        <dbReference type="ARBA" id="ARBA00023034"/>
    </source>
</evidence>
<feature type="coiled-coil region" evidence="10">
    <location>
        <begin position="547"/>
        <end position="588"/>
    </location>
</feature>
<keyword evidence="5 12" id="KW-0812">Transmembrane</keyword>
<dbReference type="EMBL" id="JANBPT010000464">
    <property type="protein sequence ID" value="KAJ1919725.1"/>
    <property type="molecule type" value="Genomic_DNA"/>
</dbReference>
<evidence type="ECO:0000256" key="10">
    <source>
        <dbReference type="SAM" id="Coils"/>
    </source>
</evidence>
<dbReference type="PANTHER" id="PTHR14043:SF2">
    <property type="entry name" value="HOMEOBOX PROTEIN CUT"/>
    <property type="match status" value="1"/>
</dbReference>
<dbReference type="Pfam" id="PF25398">
    <property type="entry name" value="CUX1_N"/>
    <property type="match status" value="1"/>
</dbReference>
<comment type="subcellular location">
    <subcellularLocation>
        <location evidence="1">Golgi apparatus membrane</location>
        <topology evidence="1">Single-pass type IV membrane protein</topology>
    </subcellularLocation>
</comment>
<evidence type="ECO:0000256" key="4">
    <source>
        <dbReference type="ARBA" id="ARBA00022448"/>
    </source>
</evidence>
<evidence type="ECO:0000256" key="6">
    <source>
        <dbReference type="ARBA" id="ARBA00022989"/>
    </source>
</evidence>
<protein>
    <recommendedName>
        <fullName evidence="3">Protein CASP</fullName>
    </recommendedName>
</protein>
<feature type="domain" description="CASP C-terminal" evidence="13">
    <location>
        <begin position="433"/>
        <end position="755"/>
    </location>
</feature>
<organism evidence="15 16">
    <name type="scientific">Tieghemiomyces parasiticus</name>
    <dbReference type="NCBI Taxonomy" id="78921"/>
    <lineage>
        <taxon>Eukaryota</taxon>
        <taxon>Fungi</taxon>
        <taxon>Fungi incertae sedis</taxon>
        <taxon>Zoopagomycota</taxon>
        <taxon>Kickxellomycotina</taxon>
        <taxon>Dimargaritomycetes</taxon>
        <taxon>Dimargaritales</taxon>
        <taxon>Dimargaritaceae</taxon>
        <taxon>Tieghemiomyces</taxon>
    </lineage>
</organism>
<keyword evidence="8 10" id="KW-0175">Coiled coil</keyword>